<feature type="domain" description="Methyltransferase small" evidence="6">
    <location>
        <begin position="168"/>
        <end position="335"/>
    </location>
</feature>
<dbReference type="Gene3D" id="3.40.50.150">
    <property type="entry name" value="Vaccinia Virus protein VP39"/>
    <property type="match status" value="2"/>
</dbReference>
<evidence type="ECO:0000313" key="9">
    <source>
        <dbReference type="Proteomes" id="UP000549052"/>
    </source>
</evidence>
<accession>A0A839ELE8</accession>
<dbReference type="InterPro" id="IPR002052">
    <property type="entry name" value="DNA_methylase_N6_adenine_CS"/>
</dbReference>
<dbReference type="PANTHER" id="PTHR47816:SF4">
    <property type="entry name" value="RIBOSOMAL RNA SMALL SUBUNIT METHYLTRANSFERASE C"/>
    <property type="match status" value="1"/>
</dbReference>
<dbReference type="GO" id="GO:0003676">
    <property type="term" value="F:nucleic acid binding"/>
    <property type="evidence" value="ECO:0007669"/>
    <property type="project" value="InterPro"/>
</dbReference>
<evidence type="ECO:0000259" key="6">
    <source>
        <dbReference type="Pfam" id="PF05175"/>
    </source>
</evidence>
<dbReference type="CDD" id="cd02440">
    <property type="entry name" value="AdoMet_MTases"/>
    <property type="match status" value="1"/>
</dbReference>
<comment type="caution">
    <text evidence="8">The sequence shown here is derived from an EMBL/GenBank/DDBJ whole genome shotgun (WGS) entry which is preliminary data.</text>
</comment>
<dbReference type="EMBL" id="JACGXN010000001">
    <property type="protein sequence ID" value="MBA8877317.1"/>
    <property type="molecule type" value="Genomic_DNA"/>
</dbReference>
<dbReference type="AlphaFoldDB" id="A0A839ELE8"/>
<dbReference type="Pfam" id="PF08468">
    <property type="entry name" value="MTS_N"/>
    <property type="match status" value="1"/>
</dbReference>
<keyword evidence="9" id="KW-1185">Reference proteome</keyword>
<evidence type="ECO:0000313" key="8">
    <source>
        <dbReference type="EMBL" id="MBA8877317.1"/>
    </source>
</evidence>
<name>A0A839ELE8_9HYPH</name>
<keyword evidence="4 8" id="KW-0808">Transferase</keyword>
<proteinExistence type="predicted"/>
<reference evidence="8 9" key="1">
    <citation type="submission" date="2020-07" db="EMBL/GenBank/DDBJ databases">
        <title>Genomic Encyclopedia of Type Strains, Phase IV (KMG-V): Genome sequencing to study the core and pangenomes of soil and plant-associated prokaryotes.</title>
        <authorList>
            <person name="Whitman W."/>
        </authorList>
    </citation>
    <scope>NUCLEOTIDE SEQUENCE [LARGE SCALE GENOMIC DNA]</scope>
    <source>
        <strain evidence="8 9">AN3</strain>
    </source>
</reference>
<dbReference type="PROSITE" id="PS00092">
    <property type="entry name" value="N6_MTASE"/>
    <property type="match status" value="1"/>
</dbReference>
<keyword evidence="1" id="KW-0963">Cytoplasm</keyword>
<dbReference type="InterPro" id="IPR007848">
    <property type="entry name" value="Small_mtfrase_dom"/>
</dbReference>
<dbReference type="InterPro" id="IPR029063">
    <property type="entry name" value="SAM-dependent_MTases_sf"/>
</dbReference>
<evidence type="ECO:0000256" key="2">
    <source>
        <dbReference type="ARBA" id="ARBA00022552"/>
    </source>
</evidence>
<gene>
    <name evidence="8" type="ORF">FHW16_000999</name>
</gene>
<protein>
    <submittedName>
        <fullName evidence="8">16S rRNA (Guanine1207-N2)-methyltransferase</fullName>
        <ecNumber evidence="8">2.1.1.172</ecNumber>
    </submittedName>
</protein>
<organism evidence="8 9">
    <name type="scientific">Phyllobacterium myrsinacearum</name>
    <dbReference type="NCBI Taxonomy" id="28101"/>
    <lineage>
        <taxon>Bacteria</taxon>
        <taxon>Pseudomonadati</taxon>
        <taxon>Pseudomonadota</taxon>
        <taxon>Alphaproteobacteria</taxon>
        <taxon>Hyphomicrobiales</taxon>
        <taxon>Phyllobacteriaceae</taxon>
        <taxon>Phyllobacterium</taxon>
    </lineage>
</organism>
<keyword evidence="3 8" id="KW-0489">Methyltransferase</keyword>
<evidence type="ECO:0000259" key="7">
    <source>
        <dbReference type="Pfam" id="PF08468"/>
    </source>
</evidence>
<evidence type="ECO:0000256" key="1">
    <source>
        <dbReference type="ARBA" id="ARBA00022490"/>
    </source>
</evidence>
<dbReference type="InterPro" id="IPR046977">
    <property type="entry name" value="RsmC/RlmG"/>
</dbReference>
<dbReference type="GO" id="GO:0052914">
    <property type="term" value="F:16S rRNA (guanine(1207)-N(2))-methyltransferase activity"/>
    <property type="evidence" value="ECO:0007669"/>
    <property type="project" value="UniProtKB-EC"/>
</dbReference>
<dbReference type="PANTHER" id="PTHR47816">
    <property type="entry name" value="RIBOSOMAL RNA SMALL SUBUNIT METHYLTRANSFERASE C"/>
    <property type="match status" value="1"/>
</dbReference>
<dbReference type="EC" id="2.1.1.172" evidence="8"/>
<keyword evidence="5" id="KW-0949">S-adenosyl-L-methionine</keyword>
<dbReference type="Proteomes" id="UP000549052">
    <property type="component" value="Unassembled WGS sequence"/>
</dbReference>
<evidence type="ECO:0000256" key="4">
    <source>
        <dbReference type="ARBA" id="ARBA00022679"/>
    </source>
</evidence>
<dbReference type="InterPro" id="IPR013675">
    <property type="entry name" value="Mtase_sm_N"/>
</dbReference>
<evidence type="ECO:0000256" key="3">
    <source>
        <dbReference type="ARBA" id="ARBA00022603"/>
    </source>
</evidence>
<feature type="domain" description="Methyltransferase small N-terminal" evidence="7">
    <location>
        <begin position="68"/>
        <end position="145"/>
    </location>
</feature>
<dbReference type="Pfam" id="PF05175">
    <property type="entry name" value="MTS"/>
    <property type="match status" value="1"/>
</dbReference>
<sequence length="339" mass="37181">MANGALKTLFLPFEDEILPVPGAGRTWLFLGAEVERDIDPAWKDVLTALQPFRPDYLSLQKAGFQAVSRLEGSERFNGALILLGKHRGRNEAWLAQALRHVEAGGQIVVGGDKKLGIDSFRKTVEKFAPVTDRLSKNHAVAFWFTRPQVIDDAQVQALVAEPTVVEERFTTAPGMFSHTAIDKGSALLVKHFTGRISGHVADFGAGWGYLASEVLKHPEKLKSLALYEADFEAVEAARLNLTGTTELPLSFHWHDVNGEAITEIYDTIVMNPPFHAGRSADPTMGQGFIATAAKRLKPGGKLLLVANRQMPYEAALKSLFRSVLPIEDVAGYKIIEAKK</sequence>
<keyword evidence="2" id="KW-0698">rRNA processing</keyword>
<dbReference type="SUPFAM" id="SSF53335">
    <property type="entry name" value="S-adenosyl-L-methionine-dependent methyltransferases"/>
    <property type="match status" value="1"/>
</dbReference>
<evidence type="ECO:0000256" key="5">
    <source>
        <dbReference type="ARBA" id="ARBA00022691"/>
    </source>
</evidence>
<dbReference type="RefSeq" id="WP_182547998.1">
    <property type="nucleotide sequence ID" value="NZ_JACGXN010000001.1"/>
</dbReference>